<reference evidence="1 2" key="1">
    <citation type="journal article" date="2016" name="Genome Announc.">
        <title>First Complete Genome Sequence of a Subdivision 6 Acidobacterium Strain.</title>
        <authorList>
            <person name="Huang S."/>
            <person name="Vieira S."/>
            <person name="Bunk B."/>
            <person name="Riedel T."/>
            <person name="Sproer C."/>
            <person name="Overmann J."/>
        </authorList>
    </citation>
    <scope>NUCLEOTIDE SEQUENCE [LARGE SCALE GENOMIC DNA]</scope>
    <source>
        <strain evidence="2">DSM 100886 HEG_-6_39</strain>
    </source>
</reference>
<keyword evidence="2" id="KW-1185">Reference proteome</keyword>
<dbReference type="GO" id="GO:0043161">
    <property type="term" value="P:proteasome-mediated ubiquitin-dependent protein catabolic process"/>
    <property type="evidence" value="ECO:0007669"/>
    <property type="project" value="TreeGrafter"/>
</dbReference>
<gene>
    <name evidence="1" type="ORF">LuPra_05933</name>
</gene>
<dbReference type="InterPro" id="IPR050952">
    <property type="entry name" value="TRIM-NHL_E3_ligases"/>
</dbReference>
<organism evidence="1 2">
    <name type="scientific">Luteitalea pratensis</name>
    <dbReference type="NCBI Taxonomy" id="1855912"/>
    <lineage>
        <taxon>Bacteria</taxon>
        <taxon>Pseudomonadati</taxon>
        <taxon>Acidobacteriota</taxon>
        <taxon>Vicinamibacteria</taxon>
        <taxon>Vicinamibacterales</taxon>
        <taxon>Vicinamibacteraceae</taxon>
        <taxon>Luteitalea</taxon>
    </lineage>
</organism>
<dbReference type="Proteomes" id="UP000076079">
    <property type="component" value="Chromosome"/>
</dbReference>
<dbReference type="AlphaFoldDB" id="A0A143PVP7"/>
<dbReference type="GO" id="GO:0000209">
    <property type="term" value="P:protein polyubiquitination"/>
    <property type="evidence" value="ECO:0007669"/>
    <property type="project" value="TreeGrafter"/>
</dbReference>
<evidence type="ECO:0000313" key="1">
    <source>
        <dbReference type="EMBL" id="AMY12652.1"/>
    </source>
</evidence>
<dbReference type="EMBL" id="CP015136">
    <property type="protein sequence ID" value="AMY12652.1"/>
    <property type="molecule type" value="Genomic_DNA"/>
</dbReference>
<dbReference type="SUPFAM" id="SSF101898">
    <property type="entry name" value="NHL repeat"/>
    <property type="match status" value="1"/>
</dbReference>
<dbReference type="InterPro" id="IPR011042">
    <property type="entry name" value="6-blade_b-propeller_TolB-like"/>
</dbReference>
<dbReference type="KEGG" id="abac:LuPra_05933"/>
<reference evidence="2" key="2">
    <citation type="submission" date="2016-04" db="EMBL/GenBank/DDBJ databases">
        <title>First Complete Genome Sequence of a Subdivision 6 Acidobacterium.</title>
        <authorList>
            <person name="Huang S."/>
            <person name="Vieira S."/>
            <person name="Bunk B."/>
            <person name="Riedel T."/>
            <person name="Sproeer C."/>
            <person name="Overmann J."/>
        </authorList>
    </citation>
    <scope>NUCLEOTIDE SEQUENCE [LARGE SCALE GENOMIC DNA]</scope>
    <source>
        <strain evidence="2">DSM 100886 HEG_-6_39</strain>
    </source>
</reference>
<protein>
    <submittedName>
        <fullName evidence="1">Gluconolactonase</fullName>
    </submittedName>
</protein>
<name>A0A143PVP7_LUTPR</name>
<accession>A0A143PVP7</accession>
<dbReference type="PATRIC" id="fig|1813736.3.peg.6235"/>
<proteinExistence type="predicted"/>
<evidence type="ECO:0000313" key="2">
    <source>
        <dbReference type="Proteomes" id="UP000076079"/>
    </source>
</evidence>
<dbReference type="STRING" id="1855912.LuPra_05933"/>
<dbReference type="PANTHER" id="PTHR24104">
    <property type="entry name" value="E3 UBIQUITIN-PROTEIN LIGASE NHLRC1-RELATED"/>
    <property type="match status" value="1"/>
</dbReference>
<dbReference type="Gene3D" id="2.120.10.30">
    <property type="entry name" value="TolB, C-terminal domain"/>
    <property type="match status" value="2"/>
</dbReference>
<sequence>MCWPPFASSRLTDPLQAGAACGALLCLLTVLPGMPWQDVLAAATRVETLRSTGGIPPFLAGEFEQASGFAVRPDGTALVFDRRRHRVYAIDAARTAVTPLVEIGYEAGRLLRPTSFDVADTGDFIVADAPGRQPRVSVFQAAGKVLNTFTVAASESPRVIVDNLVLNGIGAARYTGTTVLLNQPERGVLVSEYSVTGAVQREFGQLRRTGLEHDAEVHLAFNTAVPVPARDGGVYVVFLAGQPAFRKYSAAGVLEFERTIQGREIDPLVLQMPTQWPRRQVDDVTYPVVPSMVRTAAVDRQGRLWVAMSTSHIYVFDEDGERVRTLQLFGAGVVQPSSLWFARDGRLLVTPGLYEFAPPNG</sequence>
<dbReference type="GO" id="GO:0061630">
    <property type="term" value="F:ubiquitin protein ligase activity"/>
    <property type="evidence" value="ECO:0007669"/>
    <property type="project" value="TreeGrafter"/>
</dbReference>
<dbReference type="PANTHER" id="PTHR24104:SF48">
    <property type="entry name" value="PROTEIN WECH"/>
    <property type="match status" value="1"/>
</dbReference>